<feature type="compositionally biased region" description="Pro residues" evidence="6">
    <location>
        <begin position="25"/>
        <end position="35"/>
    </location>
</feature>
<dbReference type="EMBL" id="JAYKXH010000022">
    <property type="protein sequence ID" value="KAK7127362.1"/>
    <property type="molecule type" value="Genomic_DNA"/>
</dbReference>
<sequence>MYNQGPTIGRINASFSGAPDEQNPPQKPWMGPPAPQGSHPNTSGYPSQPYTAQGGPQGPYAQQQQFQSMSIYPQRPNAGHTGVMVQPTVFMTTTKPVYVSDYLCYSIFTLMFCFFPLGFAATIFSASTRDANMAGRQDLAIRSSRTALVLNNVALCIGLTIYTVTTLLLLWVYGVIE</sequence>
<dbReference type="PANTHER" id="PTHR14948:SF46">
    <property type="entry name" value="DISPANIN SUBFAMILY A MEMBER 2B-LIKE-RELATED"/>
    <property type="match status" value="1"/>
</dbReference>
<comment type="similarity">
    <text evidence="2">Belongs to the CD225/Dispanin family.</text>
</comment>
<evidence type="ECO:0000313" key="8">
    <source>
        <dbReference type="EMBL" id="KAK7127362.1"/>
    </source>
</evidence>
<evidence type="ECO:0000256" key="3">
    <source>
        <dbReference type="ARBA" id="ARBA00022692"/>
    </source>
</evidence>
<feature type="transmembrane region" description="Helical" evidence="7">
    <location>
        <begin position="147"/>
        <end position="173"/>
    </location>
</feature>
<accession>A0AAN9GV47</accession>
<name>A0AAN9GV47_9TELE</name>
<reference evidence="8 9" key="1">
    <citation type="submission" date="2024-02" db="EMBL/GenBank/DDBJ databases">
        <title>Chromosome-level genome assembly of the Eurasian Minnow (Phoxinus phoxinus).</title>
        <authorList>
            <person name="Oriowo T.O."/>
            <person name="Martin S."/>
            <person name="Stange M."/>
            <person name="Chrysostomakis Y."/>
            <person name="Brown T."/>
            <person name="Winkler S."/>
            <person name="Kukowka S."/>
            <person name="Myers E.W."/>
            <person name="Bohne A."/>
        </authorList>
    </citation>
    <scope>NUCLEOTIDE SEQUENCE [LARGE SCALE GENOMIC DNA]</scope>
    <source>
        <strain evidence="8">ZFMK-TIS-60720</strain>
        <tissue evidence="8">Whole Organism</tissue>
    </source>
</reference>
<keyword evidence="4 7" id="KW-1133">Transmembrane helix</keyword>
<dbReference type="Proteomes" id="UP001364617">
    <property type="component" value="Unassembled WGS sequence"/>
</dbReference>
<evidence type="ECO:0000256" key="2">
    <source>
        <dbReference type="ARBA" id="ARBA00006843"/>
    </source>
</evidence>
<organism evidence="8 9">
    <name type="scientific">Phoxinus phoxinus</name>
    <name type="common">Eurasian minnow</name>
    <dbReference type="NCBI Taxonomy" id="58324"/>
    <lineage>
        <taxon>Eukaryota</taxon>
        <taxon>Metazoa</taxon>
        <taxon>Chordata</taxon>
        <taxon>Craniata</taxon>
        <taxon>Vertebrata</taxon>
        <taxon>Euteleostomi</taxon>
        <taxon>Actinopterygii</taxon>
        <taxon>Neopterygii</taxon>
        <taxon>Teleostei</taxon>
        <taxon>Ostariophysi</taxon>
        <taxon>Cypriniformes</taxon>
        <taxon>Leuciscidae</taxon>
        <taxon>Phoxininae</taxon>
        <taxon>Phoxinus</taxon>
    </lineage>
</organism>
<gene>
    <name evidence="8" type="ORF">R3I93_020064</name>
</gene>
<dbReference type="GO" id="GO:0016020">
    <property type="term" value="C:membrane"/>
    <property type="evidence" value="ECO:0007669"/>
    <property type="project" value="UniProtKB-SubCell"/>
</dbReference>
<evidence type="ECO:0000256" key="6">
    <source>
        <dbReference type="SAM" id="MobiDB-lite"/>
    </source>
</evidence>
<evidence type="ECO:0000256" key="5">
    <source>
        <dbReference type="ARBA" id="ARBA00023136"/>
    </source>
</evidence>
<feature type="region of interest" description="Disordered" evidence="6">
    <location>
        <begin position="1"/>
        <end position="60"/>
    </location>
</feature>
<dbReference type="InterPro" id="IPR051423">
    <property type="entry name" value="CD225/Dispanin"/>
</dbReference>
<dbReference type="AlphaFoldDB" id="A0AAN9GV47"/>
<protein>
    <submittedName>
        <fullName evidence="8">Uncharacterized protein</fullName>
    </submittedName>
</protein>
<feature type="transmembrane region" description="Helical" evidence="7">
    <location>
        <begin position="105"/>
        <end position="126"/>
    </location>
</feature>
<proteinExistence type="inferred from homology"/>
<comment type="subcellular location">
    <subcellularLocation>
        <location evidence="1">Membrane</location>
    </subcellularLocation>
</comment>
<evidence type="ECO:0000256" key="4">
    <source>
        <dbReference type="ARBA" id="ARBA00022989"/>
    </source>
</evidence>
<evidence type="ECO:0000256" key="1">
    <source>
        <dbReference type="ARBA" id="ARBA00004370"/>
    </source>
</evidence>
<evidence type="ECO:0000256" key="7">
    <source>
        <dbReference type="SAM" id="Phobius"/>
    </source>
</evidence>
<evidence type="ECO:0000313" key="9">
    <source>
        <dbReference type="Proteomes" id="UP001364617"/>
    </source>
</evidence>
<dbReference type="PANTHER" id="PTHR14948">
    <property type="entry name" value="NG5"/>
    <property type="match status" value="1"/>
</dbReference>
<keyword evidence="3 7" id="KW-0812">Transmembrane</keyword>
<dbReference type="InterPro" id="IPR007593">
    <property type="entry name" value="CD225/Dispanin_fam"/>
</dbReference>
<keyword evidence="9" id="KW-1185">Reference proteome</keyword>
<comment type="caution">
    <text evidence="8">The sequence shown here is derived from an EMBL/GenBank/DDBJ whole genome shotgun (WGS) entry which is preliminary data.</text>
</comment>
<feature type="compositionally biased region" description="Polar residues" evidence="6">
    <location>
        <begin position="38"/>
        <end position="51"/>
    </location>
</feature>
<keyword evidence="5 7" id="KW-0472">Membrane</keyword>
<dbReference type="Pfam" id="PF04505">
    <property type="entry name" value="CD225"/>
    <property type="match status" value="1"/>
</dbReference>